<name>A0ABS1JHJ8_9BACL</name>
<organism evidence="4 5">
    <name type="scientific">Tumebacillus amylolyticus</name>
    <dbReference type="NCBI Taxonomy" id="2801339"/>
    <lineage>
        <taxon>Bacteria</taxon>
        <taxon>Bacillati</taxon>
        <taxon>Bacillota</taxon>
        <taxon>Bacilli</taxon>
        <taxon>Bacillales</taxon>
        <taxon>Alicyclobacillaceae</taxon>
        <taxon>Tumebacillus</taxon>
    </lineage>
</organism>
<evidence type="ECO:0000313" key="4">
    <source>
        <dbReference type="EMBL" id="MBL0389203.1"/>
    </source>
</evidence>
<evidence type="ECO:0000313" key="5">
    <source>
        <dbReference type="Proteomes" id="UP000602284"/>
    </source>
</evidence>
<dbReference type="Pfam" id="PF00395">
    <property type="entry name" value="SLH"/>
    <property type="match status" value="3"/>
</dbReference>
<protein>
    <submittedName>
        <fullName evidence="4">S-layer homology domain-containing protein</fullName>
    </submittedName>
</protein>
<dbReference type="Proteomes" id="UP000602284">
    <property type="component" value="Unassembled WGS sequence"/>
</dbReference>
<dbReference type="PANTHER" id="PTHR43308:SF5">
    <property type="entry name" value="S-LAYER PROTEIN _ PEPTIDOGLYCAN ENDO-BETA-N-ACETYLGLUCOSAMINIDASE"/>
    <property type="match status" value="1"/>
</dbReference>
<dbReference type="PROSITE" id="PS51272">
    <property type="entry name" value="SLH"/>
    <property type="match status" value="3"/>
</dbReference>
<gene>
    <name evidence="4" type="ORF">JJB07_21660</name>
</gene>
<dbReference type="InterPro" id="IPR001119">
    <property type="entry name" value="SLH_dom"/>
</dbReference>
<evidence type="ECO:0000256" key="1">
    <source>
        <dbReference type="ARBA" id="ARBA00022729"/>
    </source>
</evidence>
<dbReference type="PANTHER" id="PTHR43308">
    <property type="entry name" value="OUTER MEMBRANE PROTEIN ALPHA-RELATED"/>
    <property type="match status" value="1"/>
</dbReference>
<dbReference type="RefSeq" id="WP_201638204.1">
    <property type="nucleotide sequence ID" value="NZ_JAEQNB010000009.1"/>
</dbReference>
<feature type="domain" description="SLH" evidence="3">
    <location>
        <begin position="426"/>
        <end position="492"/>
    </location>
</feature>
<evidence type="ECO:0000259" key="3">
    <source>
        <dbReference type="PROSITE" id="PS51272"/>
    </source>
</evidence>
<sequence>MRRMTSLLCVLCLLVMIALPAKRTTAADVPFSFKAMSMDYSNYPNKWASSGDIVKRGFSRLNLYFSYTTSKGSEAKKFVKITDSKGNAAPLVYDEYQTTPYTVLPFVVTGPLSKNETYTVTITGGPTGLHDAFGKTLASDVTLTFTTDSSPFTSTYSTPTQPAHGNSPEIRTYRIYAGAGSLQLTVDQLRNYTYVTSRVYDLDQNKVIDEPEFSVPDDTQNVMTSKSVTLPHAGWYTVSFNAKSHEEAQNTGLLKFTFSGPELVVPDVSYVQPVSLEQTPYTFYDTPFTTKAVNLDLTNKPKAARLFLDGEPYKDLAVNSDNSFGQASVDVTALSDGLHSLFLSAEGPYYSENEGSDEVPFLVDRVDNFSDVPKGSWMRKSVEFMSDEGILQGVGNKRFEPDRAVTREEFSKMLATTLGMQASTTYANPFADVAAGTWSYGSINALAEQGLISGETRNGKRYFRPGDSITRAEATVIIGRQLGITAETAGDYEPPFRDFASVPDWAKPQVAVMQYYGWVNGSNGTFLPNSTLTRAEAAQILSKYLGI</sequence>
<dbReference type="EMBL" id="JAEQNB010000009">
    <property type="protein sequence ID" value="MBL0389203.1"/>
    <property type="molecule type" value="Genomic_DNA"/>
</dbReference>
<feature type="domain" description="SLH" evidence="3">
    <location>
        <begin position="493"/>
        <end position="547"/>
    </location>
</feature>
<dbReference type="InterPro" id="IPR051465">
    <property type="entry name" value="Cell_Envelope_Struct_Comp"/>
</dbReference>
<comment type="caution">
    <text evidence="4">The sequence shown here is derived from an EMBL/GenBank/DDBJ whole genome shotgun (WGS) entry which is preliminary data.</text>
</comment>
<keyword evidence="5" id="KW-1185">Reference proteome</keyword>
<evidence type="ECO:0000256" key="2">
    <source>
        <dbReference type="SAM" id="SignalP"/>
    </source>
</evidence>
<feature type="domain" description="SLH" evidence="3">
    <location>
        <begin position="365"/>
        <end position="425"/>
    </location>
</feature>
<proteinExistence type="predicted"/>
<feature type="signal peptide" evidence="2">
    <location>
        <begin position="1"/>
        <end position="26"/>
    </location>
</feature>
<dbReference type="Pfam" id="PF13205">
    <property type="entry name" value="Big_5"/>
    <property type="match status" value="1"/>
</dbReference>
<feature type="chain" id="PRO_5047367604" evidence="2">
    <location>
        <begin position="27"/>
        <end position="547"/>
    </location>
</feature>
<accession>A0ABS1JHJ8</accession>
<dbReference type="InterPro" id="IPR032812">
    <property type="entry name" value="SbsA_Ig"/>
</dbReference>
<keyword evidence="1 2" id="KW-0732">Signal</keyword>
<reference evidence="4 5" key="1">
    <citation type="submission" date="2021-01" db="EMBL/GenBank/DDBJ databases">
        <title>Tumebacillus sp. strain ITR2 16S ribosomal RNA gene Genome sequencing and assembly.</title>
        <authorList>
            <person name="Kang M."/>
        </authorList>
    </citation>
    <scope>NUCLEOTIDE SEQUENCE [LARGE SCALE GENOMIC DNA]</scope>
    <source>
        <strain evidence="4 5">ITR2</strain>
    </source>
</reference>